<dbReference type="Pfam" id="PF02181">
    <property type="entry name" value="FH2"/>
    <property type="match status" value="1"/>
</dbReference>
<dbReference type="PANTHER" id="PTHR45733">
    <property type="entry name" value="FORMIN-J"/>
    <property type="match status" value="1"/>
</dbReference>
<dbReference type="Gene3D" id="3.90.190.10">
    <property type="entry name" value="Protein tyrosine phosphatase superfamily"/>
    <property type="match status" value="1"/>
</dbReference>
<comment type="similarity">
    <text evidence="1">Belongs to the formin-like family. Class-II subfamily.</text>
</comment>
<dbReference type="GO" id="GO:0004721">
    <property type="term" value="F:phosphoprotein phosphatase activity"/>
    <property type="evidence" value="ECO:0007669"/>
    <property type="project" value="UniProtKB-KW"/>
</dbReference>
<reference evidence="7" key="1">
    <citation type="submission" date="2021-03" db="EMBL/GenBank/DDBJ databases">
        <authorList>
            <consortium name="Genoscope - CEA"/>
            <person name="William W."/>
        </authorList>
    </citation>
    <scope>NUCLEOTIDE SEQUENCE</scope>
    <source>
        <strain evidence="7">Doubled-haploid Pahang</strain>
    </source>
</reference>
<dbReference type="Gene3D" id="1.20.58.2220">
    <property type="entry name" value="Formin, FH2 domain"/>
    <property type="match status" value="1"/>
</dbReference>
<dbReference type="SUPFAM" id="SSF101447">
    <property type="entry name" value="Formin homology 2 domain (FH2 domain)"/>
    <property type="match status" value="1"/>
</dbReference>
<dbReference type="SUPFAM" id="SSF52799">
    <property type="entry name" value="(Phosphotyrosine protein) phosphatases II"/>
    <property type="match status" value="1"/>
</dbReference>
<evidence type="ECO:0000256" key="1">
    <source>
        <dbReference type="ARBA" id="ARBA00006468"/>
    </source>
</evidence>
<evidence type="ECO:0000256" key="4">
    <source>
        <dbReference type="SAM" id="MobiDB-lite"/>
    </source>
</evidence>
<dbReference type="PANTHER" id="PTHR45733:SF10">
    <property type="entry name" value="FORMIN-LIKE PROTEIN 15A-RELATED"/>
    <property type="match status" value="1"/>
</dbReference>
<feature type="compositionally biased region" description="Basic and acidic residues" evidence="4">
    <location>
        <begin position="1224"/>
        <end position="1240"/>
    </location>
</feature>
<evidence type="ECO:0000256" key="3">
    <source>
        <dbReference type="RuleBase" id="RU361260"/>
    </source>
</evidence>
<evidence type="ECO:0000259" key="6">
    <source>
        <dbReference type="PROSITE" id="PS51444"/>
    </source>
</evidence>
<feature type="region of interest" description="Disordered" evidence="4">
    <location>
        <begin position="379"/>
        <end position="432"/>
    </location>
</feature>
<feature type="compositionally biased region" description="Basic and acidic residues" evidence="4">
    <location>
        <begin position="569"/>
        <end position="593"/>
    </location>
</feature>
<sequence length="1277" mass="143733">MALFRRLFYRKPPDRLLEISERVYVFDCCFSAETLGENDYKDYMDGIVTQLHDYFPDASFMVFNFKEGDKRSQISDILTESDMTVMDYPLQYEGCPLLPLEMIHHFLKSSVSWLSMEGQHNVLLMHCERGCWPVLAFMLAGLLLYRKQYTGEQKTLEMVNKQAPKELHHLLSPLNPQPSHLRYLQYISRRGNAPEWPPKDISFTLECLILRIVPNFDGEGGCRPMVRIYGQDPLAPNSRSSKILFSTSKTKKHIRHYKQAEATPVKLKTRCRVQGDVVVECIHVDKDLEHEEIMFRIMFNTAFVHSSILMLSREEIDVVWNAKDQFSRDFKADVIFSDFDSFESDSSTDTLVEDGDETEGAFTEAEDFFEAEEIFTNSYSHNANRDPKGTTFRNGTSVDGGNPNSEIYSSTNEARSSFETSKAEEDSETRASQLLTDTVSKCIMVETRSIPGPAETSSGFGKCKHDGELVTEKSVTSESMVQIEEKSMIESSTLRQNTVTSMDEKQKLIKINNVKQETDNGMGLVIMTENLIDLETAETIESIWENNDSNNGSENIIGRRPNAVDEIPSPEKHNLEKEIDSSTDQDKVEHHSESMLSSPTVAEDRMTKFSTIAVSSDDKIISENSIFLDCTVTCEGKNIVELSNFKHEVKDIITLDVEGKNIVEPCNIEKDSCDLVSEKTMTSCNMSCKAEILIPTKEANNRLGKIESKVNPENINSRTTQLENDHNQENQHTLREIKFKYKREPDEGVARNKTDTKNFNQKLGNGEYKQALEMSLHTTSEKPAPPPPPPGARAPPPAPPRAPGAPPPPPSSSLSDARGLLPNGGRGRGLSRSMGVNSANLTSRRLSLKPLHWVKVTLAVEGSLWDELQRSGDALSASDFDVSELESLFAAMVPKTGDSSKEARRKSLGSQSDKVHLIALRRSNNTEIMLTKIKMPLPDLMSAALALDDSILDVDQVENLIKFCPTKEEMDLLKGYTGDKEKLGKCEQFFLELMKVPRVESKLRVFSFKIQFGSQVVSDLKKSLSSIDSACEQIRNSIKLKEIMKKILFLGNTINQGTARGSAIGFHLDSLLKLSDTRATNNKMTLMHYLCKSLASRSPHLLDFHEDLISLEATSKIQLKSLAEEMQAIVKGLRKVEVELKASENDGPASEIFCKTLKEFVVVAEAEVRSLTTLYTSVGRNADALVLYFGENPAKCPLEQVLSTLLNFILMFKRAHQENCQQAELEKKKAQKAREMEKPKSSLSNSKNDLKERSLSQQLQETKQKTKSTYRREKDIR</sequence>
<dbReference type="InterPro" id="IPR042201">
    <property type="entry name" value="FH2_Formin_sf"/>
</dbReference>
<dbReference type="EMBL" id="HG996468">
    <property type="protein sequence ID" value="CAG1851842.1"/>
    <property type="molecule type" value="Genomic_DNA"/>
</dbReference>
<dbReference type="InterPro" id="IPR029021">
    <property type="entry name" value="Prot-tyrosine_phosphatase-like"/>
</dbReference>
<protein>
    <recommendedName>
        <fullName evidence="3">Formin-like protein</fullName>
    </recommendedName>
</protein>
<evidence type="ECO:0000313" key="7">
    <source>
        <dbReference type="EMBL" id="CAG1851842.1"/>
    </source>
</evidence>
<keyword evidence="2" id="KW-0904">Protein phosphatase</keyword>
<dbReference type="InterPro" id="IPR014020">
    <property type="entry name" value="Tensin_C2-dom"/>
</dbReference>
<feature type="region of interest" description="Disordered" evidence="4">
    <location>
        <begin position="545"/>
        <end position="600"/>
    </location>
</feature>
<dbReference type="InterPro" id="IPR051144">
    <property type="entry name" value="Formin_homology_domain"/>
</dbReference>
<proteinExistence type="inferred from homology"/>
<dbReference type="SMART" id="SM00498">
    <property type="entry name" value="FH2"/>
    <property type="match status" value="1"/>
</dbReference>
<name>A0A8D7ANC5_MUSAM</name>
<dbReference type="AlphaFoldDB" id="A0A8D7ANC5"/>
<dbReference type="SMART" id="SM01326">
    <property type="entry name" value="PTEN_C2"/>
    <property type="match status" value="1"/>
</dbReference>
<feature type="compositionally biased region" description="Basic and acidic residues" evidence="4">
    <location>
        <begin position="723"/>
        <end position="756"/>
    </location>
</feature>
<dbReference type="PROSITE" id="PS51182">
    <property type="entry name" value="C2_TENSIN"/>
    <property type="match status" value="1"/>
</dbReference>
<organism evidence="7">
    <name type="scientific">Musa acuminata subsp. malaccensis</name>
    <name type="common">Wild banana</name>
    <name type="synonym">Musa malaccensis</name>
    <dbReference type="NCBI Taxonomy" id="214687"/>
    <lineage>
        <taxon>Eukaryota</taxon>
        <taxon>Viridiplantae</taxon>
        <taxon>Streptophyta</taxon>
        <taxon>Embryophyta</taxon>
        <taxon>Tracheophyta</taxon>
        <taxon>Spermatophyta</taxon>
        <taxon>Magnoliopsida</taxon>
        <taxon>Liliopsida</taxon>
        <taxon>Zingiberales</taxon>
        <taxon>Musaceae</taxon>
        <taxon>Musa</taxon>
    </lineage>
</organism>
<accession>A0A8D7ANC5</accession>
<evidence type="ECO:0000256" key="2">
    <source>
        <dbReference type="ARBA" id="ARBA00022912"/>
    </source>
</evidence>
<feature type="compositionally biased region" description="Pro residues" evidence="4">
    <location>
        <begin position="783"/>
        <end position="811"/>
    </location>
</feature>
<feature type="domain" description="C2 tensin-type" evidence="5">
    <location>
        <begin position="200"/>
        <end position="339"/>
    </location>
</feature>
<dbReference type="Pfam" id="PF10409">
    <property type="entry name" value="PTEN_C2"/>
    <property type="match status" value="1"/>
</dbReference>
<dbReference type="InterPro" id="IPR035892">
    <property type="entry name" value="C2_domain_sf"/>
</dbReference>
<dbReference type="InterPro" id="IPR015425">
    <property type="entry name" value="FH2_Formin"/>
</dbReference>
<dbReference type="PROSITE" id="PS51444">
    <property type="entry name" value="FH2"/>
    <property type="match status" value="1"/>
</dbReference>
<feature type="compositionally biased region" description="Polar residues" evidence="4">
    <location>
        <begin position="712"/>
        <end position="722"/>
    </location>
</feature>
<feature type="compositionally biased region" description="Polar residues" evidence="4">
    <location>
        <begin position="391"/>
        <end position="420"/>
    </location>
</feature>
<gene>
    <name evidence="7" type="ORF">GSMUA_187240.1</name>
</gene>
<dbReference type="Gene3D" id="2.60.40.1110">
    <property type="match status" value="1"/>
</dbReference>
<feature type="region of interest" description="Disordered" evidence="4">
    <location>
        <begin position="712"/>
        <end position="835"/>
    </location>
</feature>
<feature type="domain" description="FH2" evidence="6">
    <location>
        <begin position="838"/>
        <end position="1238"/>
    </location>
</feature>
<feature type="region of interest" description="Disordered" evidence="4">
    <location>
        <begin position="1223"/>
        <end position="1277"/>
    </location>
</feature>
<evidence type="ECO:0000259" key="5">
    <source>
        <dbReference type="PROSITE" id="PS51182"/>
    </source>
</evidence>
<dbReference type="SUPFAM" id="SSF49562">
    <property type="entry name" value="C2 domain (Calcium/lipid-binding domain, CaLB)"/>
    <property type="match status" value="1"/>
</dbReference>
<keyword evidence="2" id="KW-0378">Hydrolase</keyword>
<feature type="compositionally biased region" description="Polar residues" evidence="4">
    <location>
        <begin position="545"/>
        <end position="554"/>
    </location>
</feature>